<dbReference type="AlphaFoldDB" id="A0A8J3YCF7"/>
<evidence type="ECO:0000313" key="8">
    <source>
        <dbReference type="Proteomes" id="UP000652013"/>
    </source>
</evidence>
<dbReference type="Proteomes" id="UP000652013">
    <property type="component" value="Unassembled WGS sequence"/>
</dbReference>
<evidence type="ECO:0000256" key="4">
    <source>
        <dbReference type="ARBA" id="ARBA00023134"/>
    </source>
</evidence>
<feature type="domain" description="Dynamin N-terminal" evidence="6">
    <location>
        <begin position="50"/>
        <end position="195"/>
    </location>
</feature>
<dbReference type="InterPro" id="IPR027417">
    <property type="entry name" value="P-loop_NTPase"/>
</dbReference>
<dbReference type="Pfam" id="PF00350">
    <property type="entry name" value="Dynamin_N"/>
    <property type="match status" value="1"/>
</dbReference>
<keyword evidence="4" id="KW-0342">GTP-binding</keyword>
<organism evidence="7 8">
    <name type="scientific">Spirilliplanes yamanashiensis</name>
    <dbReference type="NCBI Taxonomy" id="42233"/>
    <lineage>
        <taxon>Bacteria</taxon>
        <taxon>Bacillati</taxon>
        <taxon>Actinomycetota</taxon>
        <taxon>Actinomycetes</taxon>
        <taxon>Micromonosporales</taxon>
        <taxon>Micromonosporaceae</taxon>
        <taxon>Spirilliplanes</taxon>
    </lineage>
</organism>
<evidence type="ECO:0000256" key="1">
    <source>
        <dbReference type="ARBA" id="ARBA00004370"/>
    </source>
</evidence>
<comment type="caution">
    <text evidence="7">The sequence shown here is derived from an EMBL/GenBank/DDBJ whole genome shotgun (WGS) entry which is preliminary data.</text>
</comment>
<dbReference type="SUPFAM" id="SSF52540">
    <property type="entry name" value="P-loop containing nucleoside triphosphate hydrolases"/>
    <property type="match status" value="1"/>
</dbReference>
<dbReference type="RefSeq" id="WP_203940748.1">
    <property type="nucleotide sequence ID" value="NZ_BAAAGJ010000005.1"/>
</dbReference>
<dbReference type="PANTHER" id="PTHR10465:SF0">
    <property type="entry name" value="SARCALUMENIN"/>
    <property type="match status" value="1"/>
</dbReference>
<keyword evidence="3" id="KW-0378">Hydrolase</keyword>
<dbReference type="InterPro" id="IPR045063">
    <property type="entry name" value="Dynamin_N"/>
</dbReference>
<evidence type="ECO:0000256" key="2">
    <source>
        <dbReference type="ARBA" id="ARBA00022741"/>
    </source>
</evidence>
<keyword evidence="8" id="KW-1185">Reference proteome</keyword>
<evidence type="ECO:0000313" key="7">
    <source>
        <dbReference type="EMBL" id="GIJ05539.1"/>
    </source>
</evidence>
<evidence type="ECO:0000256" key="5">
    <source>
        <dbReference type="ARBA" id="ARBA00023136"/>
    </source>
</evidence>
<dbReference type="InterPro" id="IPR027094">
    <property type="entry name" value="Mitofusin_fam"/>
</dbReference>
<dbReference type="GO" id="GO:0005525">
    <property type="term" value="F:GTP binding"/>
    <property type="evidence" value="ECO:0007669"/>
    <property type="project" value="UniProtKB-KW"/>
</dbReference>
<dbReference type="GO" id="GO:0016020">
    <property type="term" value="C:membrane"/>
    <property type="evidence" value="ECO:0007669"/>
    <property type="project" value="UniProtKB-SubCell"/>
</dbReference>
<keyword evidence="2" id="KW-0547">Nucleotide-binding</keyword>
<evidence type="ECO:0000259" key="6">
    <source>
        <dbReference type="Pfam" id="PF00350"/>
    </source>
</evidence>
<reference evidence="7" key="1">
    <citation type="submission" date="2021-01" db="EMBL/GenBank/DDBJ databases">
        <title>Whole genome shotgun sequence of Spirilliplanes yamanashiensis NBRC 15828.</title>
        <authorList>
            <person name="Komaki H."/>
            <person name="Tamura T."/>
        </authorList>
    </citation>
    <scope>NUCLEOTIDE SEQUENCE</scope>
    <source>
        <strain evidence="7">NBRC 15828</strain>
    </source>
</reference>
<gene>
    <name evidence="7" type="ORF">Sya03_48910</name>
</gene>
<name>A0A8J3YCF7_9ACTN</name>
<dbReference type="PANTHER" id="PTHR10465">
    <property type="entry name" value="TRANSMEMBRANE GTPASE FZO1"/>
    <property type="match status" value="1"/>
</dbReference>
<accession>A0A8J3YCF7</accession>
<proteinExistence type="predicted"/>
<dbReference type="EMBL" id="BOOY01000034">
    <property type="protein sequence ID" value="GIJ05539.1"/>
    <property type="molecule type" value="Genomic_DNA"/>
</dbReference>
<comment type="subcellular location">
    <subcellularLocation>
        <location evidence="1">Membrane</location>
    </subcellularLocation>
</comment>
<sequence length="489" mass="51115">MTHPTHGPQARPALIQRTELACDAVLGLAGPAHAAGIAAVRSALTEPLRLAVVGRVKAGKSTLVNALVGRRIAPTRAGECTRVVTWYRYGAPDRAVLVLRSGERRTLRIDGGLPEELGVAPDDVDHLEVHLQAGALRDLTIIDTPGLATTTPENEAATRRAILGADAVSRSAATQADAVLFLVRDAERADEVAFLRDFLDASGELGASAVNAVGVLSHADVFGAGPWGGDDPIAVAAARARRLAVDRAAEVSDVRPVAALLAETARTGRLREADARALAALAGVEAARLRLWEQLGAPDGVPAETMERLFGLLGPYGVAAGRSVGGGAEPLLRWLEERSGLAELEALIRRRFVLRADVLKADHALEVLDRLGADLPDRAAGAAVRSAVEHARLDPVLHPLREVRALSLLARTAPASPLVQTLTTLTEAPDDAARLGAAPGDDLPARARRLASQSTGLAAVASSPAEAEAARTASRSYLLLARRLEGRGP</sequence>
<dbReference type="GO" id="GO:0003924">
    <property type="term" value="F:GTPase activity"/>
    <property type="evidence" value="ECO:0007669"/>
    <property type="project" value="InterPro"/>
</dbReference>
<keyword evidence="5" id="KW-0472">Membrane</keyword>
<protein>
    <submittedName>
        <fullName evidence="7">Isoniazid inducible gene protein IniC</fullName>
    </submittedName>
</protein>
<evidence type="ECO:0000256" key="3">
    <source>
        <dbReference type="ARBA" id="ARBA00022801"/>
    </source>
</evidence>
<dbReference type="Gene3D" id="3.40.50.300">
    <property type="entry name" value="P-loop containing nucleotide triphosphate hydrolases"/>
    <property type="match status" value="1"/>
</dbReference>